<dbReference type="GO" id="GO:0004930">
    <property type="term" value="F:G protein-coupled receptor activity"/>
    <property type="evidence" value="ECO:0007669"/>
    <property type="project" value="UniProtKB-KW"/>
</dbReference>
<name>A0ABD2Q2P9_9PLAT</name>
<dbReference type="InterPro" id="IPR050125">
    <property type="entry name" value="GPCR_opsins"/>
</dbReference>
<evidence type="ECO:0000256" key="3">
    <source>
        <dbReference type="ARBA" id="ARBA00023170"/>
    </source>
</evidence>
<evidence type="ECO:0000256" key="4">
    <source>
        <dbReference type="ARBA" id="ARBA00023224"/>
    </source>
</evidence>
<keyword evidence="5" id="KW-0812">Transmembrane</keyword>
<evidence type="ECO:0000313" key="6">
    <source>
        <dbReference type="EMBL" id="KAL3313492.1"/>
    </source>
</evidence>
<feature type="transmembrane region" description="Helical" evidence="5">
    <location>
        <begin position="82"/>
        <end position="106"/>
    </location>
</feature>
<comment type="caution">
    <text evidence="6">The sequence shown here is derived from an EMBL/GenBank/DDBJ whole genome shotgun (WGS) entry which is preliminary data.</text>
</comment>
<dbReference type="PANTHER" id="PTHR24240">
    <property type="entry name" value="OPSIN"/>
    <property type="match status" value="1"/>
</dbReference>
<sequence length="141" mass="15381">MPSQNTEATSEGVTVTPCTSQTLPALPPAAVKSNVIHDGITPQEIRVIATSIALTISYLVAWTPYAIISFMGLFGYQFLDLPIIAALAPAFAKTSVVSNPALYSLMNMQLREAIFRRLRRSLPENTSRRIGECTISSYQFA</sequence>
<keyword evidence="2" id="KW-0297">G-protein coupled receptor</keyword>
<dbReference type="Proteomes" id="UP001626550">
    <property type="component" value="Unassembled WGS sequence"/>
</dbReference>
<dbReference type="GO" id="GO:0016020">
    <property type="term" value="C:membrane"/>
    <property type="evidence" value="ECO:0007669"/>
    <property type="project" value="UniProtKB-SubCell"/>
</dbReference>
<dbReference type="SUPFAM" id="SSF81321">
    <property type="entry name" value="Family A G protein-coupled receptor-like"/>
    <property type="match status" value="1"/>
</dbReference>
<reference evidence="6 7" key="1">
    <citation type="submission" date="2024-11" db="EMBL/GenBank/DDBJ databases">
        <title>Adaptive evolution of stress response genes in parasites aligns with host niche diversity.</title>
        <authorList>
            <person name="Hahn C."/>
            <person name="Resl P."/>
        </authorList>
    </citation>
    <scope>NUCLEOTIDE SEQUENCE [LARGE SCALE GENOMIC DNA]</scope>
    <source>
        <strain evidence="6">EGGRZ-B1_66</strain>
        <tissue evidence="6">Body</tissue>
    </source>
</reference>
<evidence type="ECO:0000256" key="5">
    <source>
        <dbReference type="SAM" id="Phobius"/>
    </source>
</evidence>
<protein>
    <submittedName>
        <fullName evidence="6">Melanopsin</fullName>
    </submittedName>
</protein>
<keyword evidence="5" id="KW-0472">Membrane</keyword>
<keyword evidence="4" id="KW-0807">Transducer</keyword>
<organism evidence="6 7">
    <name type="scientific">Cichlidogyrus casuarinus</name>
    <dbReference type="NCBI Taxonomy" id="1844966"/>
    <lineage>
        <taxon>Eukaryota</taxon>
        <taxon>Metazoa</taxon>
        <taxon>Spiralia</taxon>
        <taxon>Lophotrochozoa</taxon>
        <taxon>Platyhelminthes</taxon>
        <taxon>Monogenea</taxon>
        <taxon>Monopisthocotylea</taxon>
        <taxon>Dactylogyridea</taxon>
        <taxon>Ancyrocephalidae</taxon>
        <taxon>Cichlidogyrus</taxon>
    </lineage>
</organism>
<evidence type="ECO:0000256" key="1">
    <source>
        <dbReference type="ARBA" id="ARBA00004141"/>
    </source>
</evidence>
<dbReference type="Gene3D" id="1.20.1070.10">
    <property type="entry name" value="Rhodopsin 7-helix transmembrane proteins"/>
    <property type="match status" value="1"/>
</dbReference>
<keyword evidence="5" id="KW-1133">Transmembrane helix</keyword>
<evidence type="ECO:0000256" key="2">
    <source>
        <dbReference type="ARBA" id="ARBA00023040"/>
    </source>
</evidence>
<dbReference type="AlphaFoldDB" id="A0ABD2Q2P9"/>
<comment type="subcellular location">
    <subcellularLocation>
        <location evidence="1">Membrane</location>
        <topology evidence="1">Multi-pass membrane protein</topology>
    </subcellularLocation>
</comment>
<keyword evidence="3" id="KW-0675">Receptor</keyword>
<gene>
    <name evidence="6" type="primary">OPN4_2</name>
    <name evidence="6" type="ORF">Ciccas_007903</name>
</gene>
<keyword evidence="7" id="KW-1185">Reference proteome</keyword>
<dbReference type="EMBL" id="JBJKFK010001291">
    <property type="protein sequence ID" value="KAL3313492.1"/>
    <property type="molecule type" value="Genomic_DNA"/>
</dbReference>
<feature type="transmembrane region" description="Helical" evidence="5">
    <location>
        <begin position="52"/>
        <end position="76"/>
    </location>
</feature>
<evidence type="ECO:0000313" key="7">
    <source>
        <dbReference type="Proteomes" id="UP001626550"/>
    </source>
</evidence>
<accession>A0ABD2Q2P9</accession>
<proteinExistence type="predicted"/>